<feature type="non-terminal residue" evidence="1">
    <location>
        <position position="910"/>
    </location>
</feature>
<name>A0A6G1K7M4_9PLEO</name>
<proteinExistence type="predicted"/>
<sequence>MSQVPTALQALAGVSASTVDSAALRSVLQLSNSETTVQALRNFDFTDFYDINMPFFENFTSKGLVNVGYTPVDGSQTLGKYLVRDNNGVDSPDTSTTRTAFVKNQPDGASGHVYSFGVDLGFLFIRAQDEAGGYSLYYDGHYYPGYDIGTRIMKNIVTSSPHFASLWSVPYNKGLAFTTTWDIDTYVSYPHGQGIAAAALERGAAGNLNLHTKYITDAYESAYFQYGVPYIYQISGFPNGPDGYPFIDFGSHTVSHSPNAAFFPYGTLDEQYIQGSTSGYSPYIHQCGSGTDGIPDNGEICREGGSGISFWTSGGSASGEVRVSAFLLRYLLQDAFDTGYNLTTYRPGHLSWSKYQPTQCVANGFIGGSSCAGNFHLTHLPFQVTHNREAFAELPYYEFPLQWSDGDGNVSINDFPGSDYRLQVDTIKRMTRYGGHYNILLHPSDQLFDKIELQRTLHDVIRPFAVYFNQTGIANWWTNRDRAIVDIAAADDSSATITVRLDGVVDGLTIQVPRTYAFQSATGGVSACQQLSYDGQTNAVVLRNTAKGLYTLNFSVGSNSATVSTCPDFTPQPSNECVAWDVAVDDFLEIYYSINNINLLILPTNSTGLSTNYVDGRLQLNATTNTGINSYYTELSSFCFDASIYTHIYFDMIAPAGSKLDVQLVSYDSACQTEQQSPTILDVTHYAAADGTNHTVAIPLSDFVGQDMLHIRAIRIGNISPAQTPIYIDNIKIQKRCHTAPGEGRTQGLSIDSFQNVDRWITGINNIFGQTDDDNSMQFAKLSELGKMQLLPSSSSSYFYTSTAVDGVSLNASGYSNLSLSVRGPSGGSFDVVVTSGSDNSNSTVSTKLYASVSQSDFANVTIPLLSFSGLSASSISRITLRNFTPNGGSSASNFTVRWISLLGGPISGT</sequence>
<dbReference type="EMBL" id="MU005771">
    <property type="protein sequence ID" value="KAF2708814.1"/>
    <property type="molecule type" value="Genomic_DNA"/>
</dbReference>
<evidence type="ECO:0000313" key="2">
    <source>
        <dbReference type="Proteomes" id="UP000799428"/>
    </source>
</evidence>
<accession>A0A6G1K7M4</accession>
<evidence type="ECO:0000313" key="1">
    <source>
        <dbReference type="EMBL" id="KAF2708814.1"/>
    </source>
</evidence>
<dbReference type="AlphaFoldDB" id="A0A6G1K7M4"/>
<protein>
    <submittedName>
        <fullName evidence="1">Uncharacterized protein</fullName>
    </submittedName>
</protein>
<organism evidence="1 2">
    <name type="scientific">Pleomassaria siparia CBS 279.74</name>
    <dbReference type="NCBI Taxonomy" id="1314801"/>
    <lineage>
        <taxon>Eukaryota</taxon>
        <taxon>Fungi</taxon>
        <taxon>Dikarya</taxon>
        <taxon>Ascomycota</taxon>
        <taxon>Pezizomycotina</taxon>
        <taxon>Dothideomycetes</taxon>
        <taxon>Pleosporomycetidae</taxon>
        <taxon>Pleosporales</taxon>
        <taxon>Pleomassariaceae</taxon>
        <taxon>Pleomassaria</taxon>
    </lineage>
</organism>
<reference evidence="1" key="1">
    <citation type="journal article" date="2020" name="Stud. Mycol.">
        <title>101 Dothideomycetes genomes: a test case for predicting lifestyles and emergence of pathogens.</title>
        <authorList>
            <person name="Haridas S."/>
            <person name="Albert R."/>
            <person name="Binder M."/>
            <person name="Bloem J."/>
            <person name="Labutti K."/>
            <person name="Salamov A."/>
            <person name="Andreopoulos B."/>
            <person name="Baker S."/>
            <person name="Barry K."/>
            <person name="Bills G."/>
            <person name="Bluhm B."/>
            <person name="Cannon C."/>
            <person name="Castanera R."/>
            <person name="Culley D."/>
            <person name="Daum C."/>
            <person name="Ezra D."/>
            <person name="Gonzalez J."/>
            <person name="Henrissat B."/>
            <person name="Kuo A."/>
            <person name="Liang C."/>
            <person name="Lipzen A."/>
            <person name="Lutzoni F."/>
            <person name="Magnuson J."/>
            <person name="Mondo S."/>
            <person name="Nolan M."/>
            <person name="Ohm R."/>
            <person name="Pangilinan J."/>
            <person name="Park H.-J."/>
            <person name="Ramirez L."/>
            <person name="Alfaro M."/>
            <person name="Sun H."/>
            <person name="Tritt A."/>
            <person name="Yoshinaga Y."/>
            <person name="Zwiers L.-H."/>
            <person name="Turgeon B."/>
            <person name="Goodwin S."/>
            <person name="Spatafora J."/>
            <person name="Crous P."/>
            <person name="Grigoriev I."/>
        </authorList>
    </citation>
    <scope>NUCLEOTIDE SEQUENCE</scope>
    <source>
        <strain evidence="1">CBS 279.74</strain>
    </source>
</reference>
<dbReference type="OrthoDB" id="2107553at2759"/>
<dbReference type="Proteomes" id="UP000799428">
    <property type="component" value="Unassembled WGS sequence"/>
</dbReference>
<keyword evidence="2" id="KW-1185">Reference proteome</keyword>
<dbReference type="Gene3D" id="3.20.20.370">
    <property type="entry name" value="Glycoside hydrolase/deacetylase"/>
    <property type="match status" value="1"/>
</dbReference>
<dbReference type="Gene3D" id="2.60.120.430">
    <property type="entry name" value="Galactose-binding lectin"/>
    <property type="match status" value="2"/>
</dbReference>
<gene>
    <name evidence="1" type="ORF">K504DRAFT_339380</name>
</gene>